<name>Q6ARY1_DESPS</name>
<keyword evidence="6 8" id="KW-0456">Lyase</keyword>
<accession>Q6ARY1</accession>
<comment type="pathway">
    <text evidence="1 8">Purine metabolism; 7-cyano-7-deazaguanine biosynthesis.</text>
</comment>
<feature type="active site" description="Charge relay system" evidence="9">
    <location>
        <position position="79"/>
    </location>
</feature>
<dbReference type="PANTHER" id="PTHR12589">
    <property type="entry name" value="PYRUVOYL TETRAHYDROBIOPTERIN SYNTHASE"/>
    <property type="match status" value="1"/>
</dbReference>
<dbReference type="SUPFAM" id="SSF55620">
    <property type="entry name" value="Tetrahydrobiopterin biosynthesis enzymes-like"/>
    <property type="match status" value="1"/>
</dbReference>
<dbReference type="EC" id="4.-.-.-" evidence="8"/>
<gene>
    <name evidence="11" type="ordered locus">DP0165</name>
</gene>
<evidence type="ECO:0000256" key="5">
    <source>
        <dbReference type="ARBA" id="ARBA00022833"/>
    </source>
</evidence>
<dbReference type="InterPro" id="IPR038418">
    <property type="entry name" value="6-PTP_synth/QueD_sf"/>
</dbReference>
<dbReference type="EMBL" id="CR522870">
    <property type="protein sequence ID" value="CAG34894.1"/>
    <property type="molecule type" value="Genomic_DNA"/>
</dbReference>
<dbReference type="AlphaFoldDB" id="Q6ARY1"/>
<dbReference type="eggNOG" id="COG0720">
    <property type="taxonomic scope" value="Bacteria"/>
</dbReference>
<dbReference type="STRING" id="177439.DP0165"/>
<keyword evidence="12" id="KW-1185">Reference proteome</keyword>
<keyword evidence="8" id="KW-0671">Queuosine biosynthesis</keyword>
<evidence type="ECO:0000256" key="7">
    <source>
        <dbReference type="ARBA" id="ARBA00048807"/>
    </source>
</evidence>
<evidence type="ECO:0000313" key="12">
    <source>
        <dbReference type="Proteomes" id="UP000000602"/>
    </source>
</evidence>
<keyword evidence="5 8" id="KW-0862">Zinc</keyword>
<evidence type="ECO:0000313" key="11">
    <source>
        <dbReference type="EMBL" id="CAG34894.1"/>
    </source>
</evidence>
<dbReference type="HOGENOM" id="CLU_111016_6_2_7"/>
<evidence type="ECO:0000256" key="4">
    <source>
        <dbReference type="ARBA" id="ARBA00022723"/>
    </source>
</evidence>
<feature type="binding site" evidence="10">
    <location>
        <position position="41"/>
    </location>
    <ligand>
        <name>Zn(2+)</name>
        <dbReference type="ChEBI" id="CHEBI:29105"/>
    </ligand>
</feature>
<feature type="binding site" evidence="10">
    <location>
        <position position="39"/>
    </location>
    <ligand>
        <name>Zn(2+)</name>
        <dbReference type="ChEBI" id="CHEBI:29105"/>
    </ligand>
</feature>
<dbReference type="PIRSF" id="PIRSF006113">
    <property type="entry name" value="PTP_synth"/>
    <property type="match status" value="1"/>
</dbReference>
<keyword evidence="4 8" id="KW-0479">Metal-binding</keyword>
<comment type="catalytic activity">
    <reaction evidence="7 8">
        <text>7,8-dihydroneopterin 3'-triphosphate + H2O = 6-carboxy-5,6,7,8-tetrahydropterin + triphosphate + acetaldehyde + 2 H(+)</text>
        <dbReference type="Rhea" id="RHEA:27966"/>
        <dbReference type="ChEBI" id="CHEBI:15343"/>
        <dbReference type="ChEBI" id="CHEBI:15377"/>
        <dbReference type="ChEBI" id="CHEBI:15378"/>
        <dbReference type="ChEBI" id="CHEBI:18036"/>
        <dbReference type="ChEBI" id="CHEBI:58462"/>
        <dbReference type="ChEBI" id="CHEBI:61032"/>
        <dbReference type="EC" id="4.1.2.50"/>
    </reaction>
</comment>
<evidence type="ECO:0000256" key="1">
    <source>
        <dbReference type="ARBA" id="ARBA00005061"/>
    </source>
</evidence>
<evidence type="ECO:0000256" key="6">
    <source>
        <dbReference type="ARBA" id="ARBA00023239"/>
    </source>
</evidence>
<feature type="binding site" evidence="10">
    <location>
        <position position="16"/>
    </location>
    <ligand>
        <name>Zn(2+)</name>
        <dbReference type="ChEBI" id="CHEBI:29105"/>
    </ligand>
</feature>
<dbReference type="InterPro" id="IPR007115">
    <property type="entry name" value="6-PTP_synth/QueD"/>
</dbReference>
<evidence type="ECO:0000256" key="8">
    <source>
        <dbReference type="PIRNR" id="PIRNR006113"/>
    </source>
</evidence>
<dbReference type="PANTHER" id="PTHR12589:SF7">
    <property type="entry name" value="6-PYRUVOYL TETRAHYDROBIOPTERIN SYNTHASE"/>
    <property type="match status" value="1"/>
</dbReference>
<reference evidence="12" key="1">
    <citation type="journal article" date="2004" name="Environ. Microbiol.">
        <title>The genome of Desulfotalea psychrophila, a sulfate-reducing bacterium from permanently cold Arctic sediments.</title>
        <authorList>
            <person name="Rabus R."/>
            <person name="Ruepp A."/>
            <person name="Frickey T."/>
            <person name="Rattei T."/>
            <person name="Fartmann B."/>
            <person name="Stark M."/>
            <person name="Bauer M."/>
            <person name="Zibat A."/>
            <person name="Lombardot T."/>
            <person name="Becker I."/>
            <person name="Amann J."/>
            <person name="Gellner K."/>
            <person name="Teeling H."/>
            <person name="Leuschner W.D."/>
            <person name="Gloeckner F.-O."/>
            <person name="Lupas A.N."/>
            <person name="Amann R."/>
            <person name="Klenk H.-P."/>
        </authorList>
    </citation>
    <scope>NUCLEOTIDE SEQUENCE [LARGE SCALE GENOMIC DNA]</scope>
    <source>
        <strain evidence="12">DSM 12343 / LSv54</strain>
    </source>
</reference>
<organism evidence="11 12">
    <name type="scientific">Desulfotalea psychrophila (strain LSv54 / DSM 12343)</name>
    <dbReference type="NCBI Taxonomy" id="177439"/>
    <lineage>
        <taxon>Bacteria</taxon>
        <taxon>Pseudomonadati</taxon>
        <taxon>Thermodesulfobacteriota</taxon>
        <taxon>Desulfobulbia</taxon>
        <taxon>Desulfobulbales</taxon>
        <taxon>Desulfocapsaceae</taxon>
        <taxon>Desulfotalea</taxon>
    </lineage>
</organism>
<evidence type="ECO:0000256" key="9">
    <source>
        <dbReference type="PIRSR" id="PIRSR006113-1"/>
    </source>
</evidence>
<sequence length="136" mass="15694">MAMLTITKEFRFDAAHKLFLKDLTDQENREAFGKCSQLHGHTYCLRITITGKVQPNGMVLNFTDLKQIVEEKIIARYDHSHLNELEEYRDLPTTAENMSLYIFKVLAACLKKQKVTLTEVQLYETPTSWATVSHDA</sequence>
<protein>
    <recommendedName>
        <fullName evidence="3 8">6-carboxy-5,6,7,8-tetrahydropterin synthase</fullName>
        <ecNumber evidence="8">4.-.-.-</ecNumber>
    </recommendedName>
</protein>
<evidence type="ECO:0000256" key="2">
    <source>
        <dbReference type="ARBA" id="ARBA00008900"/>
    </source>
</evidence>
<dbReference type="Pfam" id="PF01242">
    <property type="entry name" value="PTPS"/>
    <property type="match status" value="1"/>
</dbReference>
<feature type="active site" description="Proton acceptor" evidence="9">
    <location>
        <position position="35"/>
    </location>
</feature>
<dbReference type="Proteomes" id="UP000000602">
    <property type="component" value="Chromosome"/>
</dbReference>
<evidence type="ECO:0000256" key="10">
    <source>
        <dbReference type="PIRSR" id="PIRSR006113-2"/>
    </source>
</evidence>
<dbReference type="GO" id="GO:0070497">
    <property type="term" value="F:6-carboxytetrahydropterin synthase activity"/>
    <property type="evidence" value="ECO:0007669"/>
    <property type="project" value="UniProtKB-EC"/>
</dbReference>
<dbReference type="Gene3D" id="3.30.479.10">
    <property type="entry name" value="6-pyruvoyl tetrahydropterin synthase/QueD"/>
    <property type="match status" value="1"/>
</dbReference>
<dbReference type="UniPathway" id="UPA00391"/>
<feature type="active site" description="Charge relay system" evidence="9">
    <location>
        <position position="124"/>
    </location>
</feature>
<comment type="cofactor">
    <cofactor evidence="8 10">
        <name>Zn(2+)</name>
        <dbReference type="ChEBI" id="CHEBI:29105"/>
    </cofactor>
    <text evidence="8 10">Binds 1 zinc ion per subunit.</text>
</comment>
<dbReference type="GO" id="GO:0008616">
    <property type="term" value="P:tRNA queuosine(34) biosynthetic process"/>
    <property type="evidence" value="ECO:0007669"/>
    <property type="project" value="UniProtKB-KW"/>
</dbReference>
<evidence type="ECO:0000256" key="3">
    <source>
        <dbReference type="ARBA" id="ARBA00018141"/>
    </source>
</evidence>
<proteinExistence type="inferred from homology"/>
<dbReference type="GO" id="GO:0046872">
    <property type="term" value="F:metal ion binding"/>
    <property type="evidence" value="ECO:0007669"/>
    <property type="project" value="UniProtKB-KW"/>
</dbReference>
<dbReference type="KEGG" id="dps:DP0165"/>
<comment type="similarity">
    <text evidence="2 8">Belongs to the PTPS family. QueD subfamily.</text>
</comment>